<dbReference type="PANTHER" id="PTHR43877">
    <property type="entry name" value="AMINOALKYLPHOSPHONATE N-ACETYLTRANSFERASE-RELATED-RELATED"/>
    <property type="match status" value="1"/>
</dbReference>
<dbReference type="InterPro" id="IPR000182">
    <property type="entry name" value="GNAT_dom"/>
</dbReference>
<feature type="domain" description="N-acetyltransferase" evidence="3">
    <location>
        <begin position="2"/>
        <end position="165"/>
    </location>
</feature>
<dbReference type="RefSeq" id="WP_212530058.1">
    <property type="nucleotide sequence ID" value="NZ_JAGSOG010000100.1"/>
</dbReference>
<keyword evidence="1" id="KW-0808">Transferase</keyword>
<evidence type="ECO:0000313" key="4">
    <source>
        <dbReference type="EMBL" id="MBR7835566.1"/>
    </source>
</evidence>
<accession>A0A941ER36</accession>
<dbReference type="Gene3D" id="3.40.630.30">
    <property type="match status" value="1"/>
</dbReference>
<comment type="caution">
    <text evidence="4">The sequence shown here is derived from an EMBL/GenBank/DDBJ whole genome shotgun (WGS) entry which is preliminary data.</text>
</comment>
<dbReference type="SUPFAM" id="SSF55729">
    <property type="entry name" value="Acyl-CoA N-acyltransferases (Nat)"/>
    <property type="match status" value="1"/>
</dbReference>
<sequence length="175" mass="19189">MTTIREFDPRDAPVLWTLSTLPNVGETADASVPLDLPAAAAAPIEFADLADITAGFIRPGGVFLVAEHRGHLVGMGGFRPNARGQAEVLRVRVHPAARRLGIGRALMEDLEIRATAGGFQEMFLDTATNMPEAMAFYQALGYRETGRETQPDWTWTLVYYTKQLSTRRQVDASAQ</sequence>
<organism evidence="4 5">
    <name type="scientific">Actinospica durhamensis</name>
    <dbReference type="NCBI Taxonomy" id="1508375"/>
    <lineage>
        <taxon>Bacteria</taxon>
        <taxon>Bacillati</taxon>
        <taxon>Actinomycetota</taxon>
        <taxon>Actinomycetes</taxon>
        <taxon>Catenulisporales</taxon>
        <taxon>Actinospicaceae</taxon>
        <taxon>Actinospica</taxon>
    </lineage>
</organism>
<dbReference type="Proteomes" id="UP000675781">
    <property type="component" value="Unassembled WGS sequence"/>
</dbReference>
<dbReference type="PROSITE" id="PS51186">
    <property type="entry name" value="GNAT"/>
    <property type="match status" value="1"/>
</dbReference>
<proteinExistence type="predicted"/>
<evidence type="ECO:0000256" key="2">
    <source>
        <dbReference type="ARBA" id="ARBA00023315"/>
    </source>
</evidence>
<dbReference type="AlphaFoldDB" id="A0A941ER36"/>
<dbReference type="InterPro" id="IPR016181">
    <property type="entry name" value="Acyl_CoA_acyltransferase"/>
</dbReference>
<dbReference type="EMBL" id="JAGSOG010000100">
    <property type="protein sequence ID" value="MBR7835566.1"/>
    <property type="molecule type" value="Genomic_DNA"/>
</dbReference>
<evidence type="ECO:0000313" key="5">
    <source>
        <dbReference type="Proteomes" id="UP000675781"/>
    </source>
</evidence>
<keyword evidence="2" id="KW-0012">Acyltransferase</keyword>
<gene>
    <name evidence="4" type="ORF">KDL01_19985</name>
</gene>
<name>A0A941ER36_9ACTN</name>
<dbReference type="PANTHER" id="PTHR43877:SF2">
    <property type="entry name" value="AMINOALKYLPHOSPHONATE N-ACETYLTRANSFERASE-RELATED"/>
    <property type="match status" value="1"/>
</dbReference>
<reference evidence="4" key="1">
    <citation type="submission" date="2021-04" db="EMBL/GenBank/DDBJ databases">
        <title>Genome based classification of Actinospica acidithermotolerans sp. nov., an actinobacterium isolated from an Indonesian hot spring.</title>
        <authorList>
            <person name="Kusuma A.B."/>
            <person name="Putra K.E."/>
            <person name="Nafisah S."/>
            <person name="Loh J."/>
            <person name="Nouioui I."/>
            <person name="Goodfellow M."/>
        </authorList>
    </citation>
    <scope>NUCLEOTIDE SEQUENCE</scope>
    <source>
        <strain evidence="4">CSCA 57</strain>
    </source>
</reference>
<protein>
    <submittedName>
        <fullName evidence="4">GNAT family N-acetyltransferase</fullName>
    </submittedName>
</protein>
<evidence type="ECO:0000256" key="1">
    <source>
        <dbReference type="ARBA" id="ARBA00022679"/>
    </source>
</evidence>
<dbReference type="GO" id="GO:0016747">
    <property type="term" value="F:acyltransferase activity, transferring groups other than amino-acyl groups"/>
    <property type="evidence" value="ECO:0007669"/>
    <property type="project" value="InterPro"/>
</dbReference>
<evidence type="ECO:0000259" key="3">
    <source>
        <dbReference type="PROSITE" id="PS51186"/>
    </source>
</evidence>
<dbReference type="Pfam" id="PF00583">
    <property type="entry name" value="Acetyltransf_1"/>
    <property type="match status" value="1"/>
</dbReference>
<dbReference type="CDD" id="cd04301">
    <property type="entry name" value="NAT_SF"/>
    <property type="match status" value="1"/>
</dbReference>
<dbReference type="InterPro" id="IPR050832">
    <property type="entry name" value="Bact_Acetyltransf"/>
</dbReference>
<keyword evidence="5" id="KW-1185">Reference proteome</keyword>